<dbReference type="Gramene" id="Manes.05G125400.1.v8.1">
    <property type="protein sequence ID" value="Manes.05G125400.1.v8.1.CDS"/>
    <property type="gene ID" value="Manes.05G125400.v8.1"/>
</dbReference>
<comment type="function">
    <text evidence="8">May be involved in modulation of pathogen defense and leaf cell death.</text>
</comment>
<feature type="transmembrane region" description="Helical" evidence="10">
    <location>
        <begin position="372"/>
        <end position="396"/>
    </location>
</feature>
<dbReference type="PANTHER" id="PTHR31942">
    <property type="entry name" value="MLO-LIKE PROTEIN 1"/>
    <property type="match status" value="1"/>
</dbReference>
<gene>
    <name evidence="8" type="primary">MLO</name>
    <name evidence="11" type="ORF">MANES_05G125400v8</name>
</gene>
<dbReference type="GO" id="GO:0005516">
    <property type="term" value="F:calmodulin binding"/>
    <property type="evidence" value="ECO:0007669"/>
    <property type="project" value="UniProtKB-KW"/>
</dbReference>
<organism evidence="11 12">
    <name type="scientific">Manihot esculenta</name>
    <name type="common">Cassava</name>
    <name type="synonym">Jatropha manihot</name>
    <dbReference type="NCBI Taxonomy" id="3983"/>
    <lineage>
        <taxon>Eukaryota</taxon>
        <taxon>Viridiplantae</taxon>
        <taxon>Streptophyta</taxon>
        <taxon>Embryophyta</taxon>
        <taxon>Tracheophyta</taxon>
        <taxon>Spermatophyta</taxon>
        <taxon>Magnoliopsida</taxon>
        <taxon>eudicotyledons</taxon>
        <taxon>Gunneridae</taxon>
        <taxon>Pentapetalae</taxon>
        <taxon>rosids</taxon>
        <taxon>fabids</taxon>
        <taxon>Malpighiales</taxon>
        <taxon>Euphorbiaceae</taxon>
        <taxon>Crotonoideae</taxon>
        <taxon>Manihoteae</taxon>
        <taxon>Manihot</taxon>
    </lineage>
</organism>
<keyword evidence="7 8" id="KW-0568">Pathogenesis-related protein</keyword>
<evidence type="ECO:0000256" key="3">
    <source>
        <dbReference type="ARBA" id="ARBA00022692"/>
    </source>
</evidence>
<comment type="similarity">
    <text evidence="2 8">Belongs to the MLO family.</text>
</comment>
<dbReference type="Pfam" id="PF03094">
    <property type="entry name" value="Mlo"/>
    <property type="match status" value="1"/>
</dbReference>
<feature type="transmembrane region" description="Helical" evidence="10">
    <location>
        <begin position="17"/>
        <end position="40"/>
    </location>
</feature>
<feature type="transmembrane region" description="Helical" evidence="10">
    <location>
        <begin position="288"/>
        <end position="307"/>
    </location>
</feature>
<dbReference type="EMBL" id="CM004391">
    <property type="protein sequence ID" value="OAY50305.1"/>
    <property type="molecule type" value="Genomic_DNA"/>
</dbReference>
<proteinExistence type="inferred from homology"/>
<keyword evidence="3 8" id="KW-0812">Transmembrane</keyword>
<evidence type="ECO:0000256" key="8">
    <source>
        <dbReference type="RuleBase" id="RU280816"/>
    </source>
</evidence>
<dbReference type="InterPro" id="IPR004326">
    <property type="entry name" value="Mlo"/>
</dbReference>
<dbReference type="GO" id="GO:0006952">
    <property type="term" value="P:defense response"/>
    <property type="evidence" value="ECO:0007669"/>
    <property type="project" value="UniProtKB-KW"/>
</dbReference>
<dbReference type="GO" id="GO:0016020">
    <property type="term" value="C:membrane"/>
    <property type="evidence" value="ECO:0007669"/>
    <property type="project" value="UniProtKB-SubCell"/>
</dbReference>
<evidence type="ECO:0000256" key="5">
    <source>
        <dbReference type="ARBA" id="ARBA00022989"/>
    </source>
</evidence>
<dbReference type="PANTHER" id="PTHR31942:SF82">
    <property type="entry name" value="MLO PROTEIN HOMOLOG 1"/>
    <property type="match status" value="1"/>
</dbReference>
<dbReference type="STRING" id="3983.A0A2C9VX39"/>
<feature type="compositionally biased region" description="Polar residues" evidence="9">
    <location>
        <begin position="507"/>
        <end position="519"/>
    </location>
</feature>
<feature type="compositionally biased region" description="Basic residues" evidence="9">
    <location>
        <begin position="459"/>
        <end position="471"/>
    </location>
</feature>
<evidence type="ECO:0000256" key="1">
    <source>
        <dbReference type="ARBA" id="ARBA00004141"/>
    </source>
</evidence>
<feature type="region of interest" description="Disordered" evidence="9">
    <location>
        <begin position="459"/>
        <end position="564"/>
    </location>
</feature>
<comment type="caution">
    <text evidence="11">The sequence shown here is derived from an EMBL/GenBank/DDBJ whole genome shotgun (WGS) entry which is preliminary data.</text>
</comment>
<comment type="subcellular location">
    <subcellularLocation>
        <location evidence="1 8">Membrane</location>
        <topology evidence="1 8">Multi-pass membrane protein</topology>
    </subcellularLocation>
</comment>
<keyword evidence="6 8" id="KW-0472">Membrane</keyword>
<evidence type="ECO:0000313" key="12">
    <source>
        <dbReference type="Proteomes" id="UP000091857"/>
    </source>
</evidence>
<evidence type="ECO:0000256" key="6">
    <source>
        <dbReference type="ARBA" id="ARBA00023136"/>
    </source>
</evidence>
<feature type="compositionally biased region" description="Polar residues" evidence="9">
    <location>
        <begin position="484"/>
        <end position="493"/>
    </location>
</feature>
<feature type="transmembrane region" description="Helical" evidence="10">
    <location>
        <begin position="61"/>
        <end position="81"/>
    </location>
</feature>
<evidence type="ECO:0000313" key="11">
    <source>
        <dbReference type="EMBL" id="OAY50305.1"/>
    </source>
</evidence>
<feature type="transmembrane region" description="Helical" evidence="10">
    <location>
        <begin position="408"/>
        <end position="436"/>
    </location>
</feature>
<name>A0A2C9VX39_MANES</name>
<comment type="domain">
    <text evidence="8">The C-terminus contains a calmodulin-binding domain, which binds calmodulin in a calcium-dependent fashion.</text>
</comment>
<dbReference type="AlphaFoldDB" id="A0A2C9VX39"/>
<evidence type="ECO:0000256" key="2">
    <source>
        <dbReference type="ARBA" id="ARBA00006574"/>
    </source>
</evidence>
<keyword evidence="5 8" id="KW-1133">Transmembrane helix</keyword>
<evidence type="ECO:0000256" key="10">
    <source>
        <dbReference type="SAM" id="Phobius"/>
    </source>
</evidence>
<feature type="transmembrane region" description="Helical" evidence="10">
    <location>
        <begin position="166"/>
        <end position="188"/>
    </location>
</feature>
<accession>A0A2C9VX39</accession>
<keyword evidence="4 8" id="KW-0611">Plant defense</keyword>
<evidence type="ECO:0000256" key="4">
    <source>
        <dbReference type="ARBA" id="ARBA00022821"/>
    </source>
</evidence>
<protein>
    <recommendedName>
        <fullName evidence="8">MLO-like protein</fullName>
    </recommendedName>
</protein>
<sequence>MAAAAPGDRSLQDTPTWALAVVCAVFVIISILIEHGIHSLGKWFQKRHNKAMTEALEKIKAELMLLGFISLLLTVGTKYIAKICVPAKYGERMLPCKSIYEEEGHKGKGKGGGGGGDYGDDDRRKLLSFAGDVVWHRVLAAAAGGDDYCGKKGKIPLISQTGVHQLHIFIFVLAVFHILYSVITIALAQAKMKKLKAWELETSSLEYQFTNDPARFRLAHQTSFVKRHSGISTAPGIRWIVAFFRQFFGSVTKVDYLTMRNGFINAHFASNSKFDFHKYIKRCMEDDFKVVVGISIPLWIFAIVFLLLNVYKWYTLTWLTVVPLIILLLVGTKLELVIMEMAQEIQARATVVRGAPVVEPNNKYFWFNRPQWILFLLHYTLFQNAFQMAFFLWTWYEFGLKSCFHENLAAILVRVFLGVALQFVCSYITFPLYSLVTQMGSHMKRAIFEEQTAKALRKWQKAAKERKKSRKAGAEGSSPGFKSGETTPAQGSSPIHLLHGHKHRSSQTDIESVLNSPRSCRSDTDFSDLSETEGSTHRRNESRNQDHQGNKDEPNNTDFSFVKI</sequence>
<feature type="transmembrane region" description="Helical" evidence="10">
    <location>
        <begin position="313"/>
        <end position="331"/>
    </location>
</feature>
<dbReference type="OrthoDB" id="1388414at2759"/>
<reference evidence="12" key="1">
    <citation type="journal article" date="2016" name="Nat. Biotechnol.">
        <title>Sequencing wild and cultivated cassava and related species reveals extensive interspecific hybridization and genetic diversity.</title>
        <authorList>
            <person name="Bredeson J.V."/>
            <person name="Lyons J.B."/>
            <person name="Prochnik S.E."/>
            <person name="Wu G.A."/>
            <person name="Ha C.M."/>
            <person name="Edsinger-Gonzales E."/>
            <person name="Grimwood J."/>
            <person name="Schmutz J."/>
            <person name="Rabbi I.Y."/>
            <person name="Egesi C."/>
            <person name="Nauluvula P."/>
            <person name="Lebot V."/>
            <person name="Ndunguru J."/>
            <person name="Mkamilo G."/>
            <person name="Bart R.S."/>
            <person name="Setter T.L."/>
            <person name="Gleadow R.M."/>
            <person name="Kulakow P."/>
            <person name="Ferguson M.E."/>
            <person name="Rounsley S."/>
            <person name="Rokhsar D.S."/>
        </authorList>
    </citation>
    <scope>NUCLEOTIDE SEQUENCE [LARGE SCALE GENOMIC DNA]</scope>
    <source>
        <strain evidence="12">cv. AM560-2</strain>
    </source>
</reference>
<feature type="compositionally biased region" description="Basic and acidic residues" evidence="9">
    <location>
        <begin position="534"/>
        <end position="554"/>
    </location>
</feature>
<keyword evidence="12" id="KW-1185">Reference proteome</keyword>
<evidence type="ECO:0000256" key="7">
    <source>
        <dbReference type="ARBA" id="ARBA00023265"/>
    </source>
</evidence>
<evidence type="ECO:0000256" key="9">
    <source>
        <dbReference type="SAM" id="MobiDB-lite"/>
    </source>
</evidence>
<keyword evidence="8" id="KW-0112">Calmodulin-binding</keyword>
<dbReference type="Proteomes" id="UP000091857">
    <property type="component" value="Chromosome 5"/>
</dbReference>
<dbReference type="OMA" id="CFHENMG"/>